<accession>A0A423TQF2</accession>
<dbReference type="AlphaFoldDB" id="A0A423TQF2"/>
<evidence type="ECO:0000313" key="11">
    <source>
        <dbReference type="EMBL" id="ROT78695.1"/>
    </source>
</evidence>
<dbReference type="Gene3D" id="3.40.50.300">
    <property type="entry name" value="P-loop containing nucleotide triphosphate hydrolases"/>
    <property type="match status" value="2"/>
</dbReference>
<dbReference type="Gene3D" id="1.20.1280.50">
    <property type="match status" value="1"/>
</dbReference>
<dbReference type="PANTHER" id="PTHR11070:SF30">
    <property type="entry name" value="F-BOX DNA HELICASE 1"/>
    <property type="match status" value="1"/>
</dbReference>
<keyword evidence="2" id="KW-0378">Hydrolase</keyword>
<dbReference type="EMBL" id="QCYY01001345">
    <property type="protein sequence ID" value="ROT78695.1"/>
    <property type="molecule type" value="Genomic_DNA"/>
</dbReference>
<dbReference type="GO" id="GO:0000725">
    <property type="term" value="P:recombinational repair"/>
    <property type="evidence" value="ECO:0007669"/>
    <property type="project" value="TreeGrafter"/>
</dbReference>
<dbReference type="EC" id="5.6.2.4" evidence="7"/>
<keyword evidence="4" id="KW-0067">ATP-binding</keyword>
<dbReference type="InterPro" id="IPR036047">
    <property type="entry name" value="F-box-like_dom_sf"/>
</dbReference>
<dbReference type="GO" id="GO:0005634">
    <property type="term" value="C:nucleus"/>
    <property type="evidence" value="ECO:0007669"/>
    <property type="project" value="TreeGrafter"/>
</dbReference>
<evidence type="ECO:0000256" key="8">
    <source>
        <dbReference type="ARBA" id="ARBA00048988"/>
    </source>
</evidence>
<protein>
    <recommendedName>
        <fullName evidence="7">DNA 3'-5' helicase</fullName>
        <ecNumber evidence="7">5.6.2.4</ecNumber>
    </recommendedName>
</protein>
<dbReference type="PANTHER" id="PTHR11070">
    <property type="entry name" value="UVRD / RECB / PCRA DNA HELICASE FAMILY MEMBER"/>
    <property type="match status" value="1"/>
</dbReference>
<dbReference type="InterPro" id="IPR014016">
    <property type="entry name" value="UvrD-like_ATP-bd"/>
</dbReference>
<dbReference type="SUPFAM" id="SSF52540">
    <property type="entry name" value="P-loop containing nucleoside triphosphate hydrolases"/>
    <property type="match status" value="1"/>
</dbReference>
<dbReference type="SUPFAM" id="SSF81383">
    <property type="entry name" value="F-box domain"/>
    <property type="match status" value="1"/>
</dbReference>
<dbReference type="InterPro" id="IPR027417">
    <property type="entry name" value="P-loop_NTPase"/>
</dbReference>
<dbReference type="GO" id="GO:0016787">
    <property type="term" value="F:hydrolase activity"/>
    <property type="evidence" value="ECO:0007669"/>
    <property type="project" value="UniProtKB-KW"/>
</dbReference>
<dbReference type="GO" id="GO:0005524">
    <property type="term" value="F:ATP binding"/>
    <property type="evidence" value="ECO:0007669"/>
    <property type="project" value="UniProtKB-KW"/>
</dbReference>
<feature type="domain" description="UvrD-like helicase C-terminal" evidence="10">
    <location>
        <begin position="642"/>
        <end position="755"/>
    </location>
</feature>
<gene>
    <name evidence="11" type="ORF">C7M84_002569</name>
</gene>
<dbReference type="Proteomes" id="UP000283509">
    <property type="component" value="Unassembled WGS sequence"/>
</dbReference>
<dbReference type="Pfam" id="PF00580">
    <property type="entry name" value="UvrD-helicase"/>
    <property type="match status" value="1"/>
</dbReference>
<evidence type="ECO:0000259" key="9">
    <source>
        <dbReference type="Pfam" id="PF00580"/>
    </source>
</evidence>
<evidence type="ECO:0000256" key="6">
    <source>
        <dbReference type="ARBA" id="ARBA00034617"/>
    </source>
</evidence>
<sequence>MAEKLGGSSSWALPVEILEMVLAQLPLPALLTVHSTVCQYWSGVIMNPAFIPWKKIYHRLKLAPESFSSAFLLSPSRAEEKVQAKDIVKELCVQHHITSLEDCLISIIRLMGKSHGIPYESKATIGVLKSHPLYELAVAALDFHKQDLIPESRNVWHIVSMIVVLAKDMWQVDALLQLLLSPGSVFTPRDITEAFYCMSTLFLHCTREYELPTRYHYIVNYALYLYENRWTLTPADDPGRLKKSHSGQQSMQKFMNYKPKVQHTHEQMRIINHNIKADDIVKIVAFAGTGKTTTLLQMCKQRPHQRFLLVVYNKSVEEHCSKSFPHNVKVKTAHAMAFANVGRRFASIRRLDGNLSSSKISDFLGKKEGAGNRLRRAALVKNTIEIFLNSRDDFLTLQHVPVKDKDQIDIEDDYRLNILLPDAEEVWKEMKKCSPTQKIAMSQDGQLKLWQLSKPRIQGYDVIMIDEGQDMNTAMFDIFLRQDCAKVIVGDPHQQIYSFRGAVNALQMIPATHTFYLTQSFRFGPEISYIANCTLESLKNVQKQTLVGGRKQDCVYVNSKSSPVTSSGRTLSTAYLARMNITIYKLSIYMCVQEKYSGMSMSFAGGLAKYGFDAVLDIYKLWQVQQGKGTAESLGIKNKLIAKFNSVNGLKKFADNIDDHDLSNKIRMFEYSGSKTPYHLQLLDRRCCADPARSDVVFSTIHKAKGLEFDWVIMLDDLVPVNLPYRNRRHPQDAGDEYNLMYVAITRAKLWLTINSAVLYTLTVAKEKFEVITGRHEVCPKHKCIQCGKEDIASSKSPLVTKVITVPIGNHEERFRGGYLCEMCTTFDMYVPPMTMGHEFDICRLLKDTSRLCRRTLLTGKKEFENMSENAHMSLGWHQYHGHTQEDSDNDSDFPDDIDFEDPALLEAEEAQMEQEVVPRGDIVIQID</sequence>
<evidence type="ECO:0000259" key="10">
    <source>
        <dbReference type="Pfam" id="PF13361"/>
    </source>
</evidence>
<keyword evidence="3" id="KW-0347">Helicase</keyword>
<keyword evidence="5" id="KW-0413">Isomerase</keyword>
<evidence type="ECO:0000256" key="3">
    <source>
        <dbReference type="ARBA" id="ARBA00022806"/>
    </source>
</evidence>
<dbReference type="GO" id="GO:0003677">
    <property type="term" value="F:DNA binding"/>
    <property type="evidence" value="ECO:0007669"/>
    <property type="project" value="InterPro"/>
</dbReference>
<evidence type="ECO:0000256" key="1">
    <source>
        <dbReference type="ARBA" id="ARBA00022741"/>
    </source>
</evidence>
<evidence type="ECO:0000256" key="2">
    <source>
        <dbReference type="ARBA" id="ARBA00022801"/>
    </source>
</evidence>
<dbReference type="InterPro" id="IPR014017">
    <property type="entry name" value="DNA_helicase_UvrD-like_C"/>
</dbReference>
<evidence type="ECO:0000256" key="5">
    <source>
        <dbReference type="ARBA" id="ARBA00023235"/>
    </source>
</evidence>
<keyword evidence="12" id="KW-1185">Reference proteome</keyword>
<organism evidence="11 12">
    <name type="scientific">Penaeus vannamei</name>
    <name type="common">Whiteleg shrimp</name>
    <name type="synonym">Litopenaeus vannamei</name>
    <dbReference type="NCBI Taxonomy" id="6689"/>
    <lineage>
        <taxon>Eukaryota</taxon>
        <taxon>Metazoa</taxon>
        <taxon>Ecdysozoa</taxon>
        <taxon>Arthropoda</taxon>
        <taxon>Crustacea</taxon>
        <taxon>Multicrustacea</taxon>
        <taxon>Malacostraca</taxon>
        <taxon>Eumalacostraca</taxon>
        <taxon>Eucarida</taxon>
        <taxon>Decapoda</taxon>
        <taxon>Dendrobranchiata</taxon>
        <taxon>Penaeoidea</taxon>
        <taxon>Penaeidae</taxon>
        <taxon>Penaeus</taxon>
    </lineage>
</organism>
<comment type="caution">
    <text evidence="11">The sequence shown here is derived from an EMBL/GenBank/DDBJ whole genome shotgun (WGS) entry which is preliminary data.</text>
</comment>
<dbReference type="GO" id="GO:0043138">
    <property type="term" value="F:3'-5' DNA helicase activity"/>
    <property type="evidence" value="ECO:0007669"/>
    <property type="project" value="UniProtKB-EC"/>
</dbReference>
<feature type="domain" description="UvrD-like helicase ATP-binding" evidence="9">
    <location>
        <begin position="266"/>
        <end position="504"/>
    </location>
</feature>
<proteinExistence type="predicted"/>
<dbReference type="Pfam" id="PF13361">
    <property type="entry name" value="UvrD_C"/>
    <property type="match status" value="1"/>
</dbReference>
<comment type="catalytic activity">
    <reaction evidence="6">
        <text>Couples ATP hydrolysis with the unwinding of duplex DNA by translocating in the 3'-5' direction.</text>
        <dbReference type="EC" id="5.6.2.4"/>
    </reaction>
</comment>
<comment type="catalytic activity">
    <reaction evidence="8">
        <text>ATP + H2O = ADP + phosphate + H(+)</text>
        <dbReference type="Rhea" id="RHEA:13065"/>
        <dbReference type="ChEBI" id="CHEBI:15377"/>
        <dbReference type="ChEBI" id="CHEBI:15378"/>
        <dbReference type="ChEBI" id="CHEBI:30616"/>
        <dbReference type="ChEBI" id="CHEBI:43474"/>
        <dbReference type="ChEBI" id="CHEBI:456216"/>
        <dbReference type="EC" id="5.6.2.4"/>
    </reaction>
</comment>
<dbReference type="OrthoDB" id="6340454at2759"/>
<dbReference type="STRING" id="6689.A0A423TQF2"/>
<keyword evidence="1" id="KW-0547">Nucleotide-binding</keyword>
<reference evidence="11 12" key="2">
    <citation type="submission" date="2019-01" db="EMBL/GenBank/DDBJ databases">
        <title>The decoding of complex shrimp genome reveals the adaptation for benthos swimmer, frequently molting mechanism and breeding impact on genome.</title>
        <authorList>
            <person name="Sun Y."/>
            <person name="Gao Y."/>
            <person name="Yu Y."/>
        </authorList>
    </citation>
    <scope>NUCLEOTIDE SEQUENCE [LARGE SCALE GENOMIC DNA]</scope>
    <source>
        <tissue evidence="11">Muscle</tissue>
    </source>
</reference>
<reference evidence="11 12" key="1">
    <citation type="submission" date="2018-04" db="EMBL/GenBank/DDBJ databases">
        <authorList>
            <person name="Zhang X."/>
            <person name="Yuan J."/>
            <person name="Li F."/>
            <person name="Xiang J."/>
        </authorList>
    </citation>
    <scope>NUCLEOTIDE SEQUENCE [LARGE SCALE GENOMIC DNA]</scope>
    <source>
        <tissue evidence="11">Muscle</tissue>
    </source>
</reference>
<evidence type="ECO:0000313" key="12">
    <source>
        <dbReference type="Proteomes" id="UP000283509"/>
    </source>
</evidence>
<evidence type="ECO:0000256" key="4">
    <source>
        <dbReference type="ARBA" id="ARBA00022840"/>
    </source>
</evidence>
<dbReference type="InterPro" id="IPR000212">
    <property type="entry name" value="DNA_helicase_UvrD/REP"/>
</dbReference>
<evidence type="ECO:0000256" key="7">
    <source>
        <dbReference type="ARBA" id="ARBA00034808"/>
    </source>
</evidence>
<name>A0A423TQF2_PENVA</name>